<evidence type="ECO:0000256" key="2">
    <source>
        <dbReference type="SAM" id="MobiDB-lite"/>
    </source>
</evidence>
<name>A0AAX4JW51_9TREE</name>
<feature type="region of interest" description="Disordered" evidence="2">
    <location>
        <begin position="198"/>
        <end position="241"/>
    </location>
</feature>
<keyword evidence="3" id="KW-1133">Transmembrane helix</keyword>
<feature type="transmembrane region" description="Helical" evidence="3">
    <location>
        <begin position="60"/>
        <end position="80"/>
    </location>
</feature>
<dbReference type="PANTHER" id="PTHR41390">
    <property type="entry name" value="CHROMOSOME 7, WHOLE GENOME SHOTGUN SEQUENCE"/>
    <property type="match status" value="1"/>
</dbReference>
<dbReference type="EMBL" id="CP144101">
    <property type="protein sequence ID" value="WWC88753.1"/>
    <property type="molecule type" value="Genomic_DNA"/>
</dbReference>
<reference evidence="4 5" key="1">
    <citation type="submission" date="2024-01" db="EMBL/GenBank/DDBJ databases">
        <title>Comparative genomics of Cryptococcus and Kwoniella reveals pathogenesis evolution and contrasting modes of karyotype evolution via chromosome fusion or intercentromeric recombination.</title>
        <authorList>
            <person name="Coelho M.A."/>
            <person name="David-Palma M."/>
            <person name="Shea T."/>
            <person name="Bowers K."/>
            <person name="McGinley-Smith S."/>
            <person name="Mohammad A.W."/>
            <person name="Gnirke A."/>
            <person name="Yurkov A.M."/>
            <person name="Nowrousian M."/>
            <person name="Sun S."/>
            <person name="Cuomo C.A."/>
            <person name="Heitman J."/>
        </authorList>
    </citation>
    <scope>NUCLEOTIDE SEQUENCE [LARGE SCALE GENOMIC DNA]</scope>
    <source>
        <strain evidence="4 5">CBS 6074</strain>
    </source>
</reference>
<proteinExistence type="predicted"/>
<feature type="region of interest" description="Disordered" evidence="2">
    <location>
        <begin position="106"/>
        <end position="125"/>
    </location>
</feature>
<keyword evidence="1" id="KW-0175">Coiled coil</keyword>
<evidence type="ECO:0000256" key="1">
    <source>
        <dbReference type="SAM" id="Coils"/>
    </source>
</evidence>
<feature type="compositionally biased region" description="Low complexity" evidence="2">
    <location>
        <begin position="207"/>
        <end position="222"/>
    </location>
</feature>
<gene>
    <name evidence="4" type="ORF">L201_003666</name>
</gene>
<feature type="compositionally biased region" description="Basic and acidic residues" evidence="2">
    <location>
        <begin position="113"/>
        <end position="125"/>
    </location>
</feature>
<feature type="transmembrane region" description="Helical" evidence="3">
    <location>
        <begin position="32"/>
        <end position="53"/>
    </location>
</feature>
<organism evidence="4 5">
    <name type="scientific">Kwoniella dendrophila CBS 6074</name>
    <dbReference type="NCBI Taxonomy" id="1295534"/>
    <lineage>
        <taxon>Eukaryota</taxon>
        <taxon>Fungi</taxon>
        <taxon>Dikarya</taxon>
        <taxon>Basidiomycota</taxon>
        <taxon>Agaricomycotina</taxon>
        <taxon>Tremellomycetes</taxon>
        <taxon>Tremellales</taxon>
        <taxon>Cryptococcaceae</taxon>
        <taxon>Kwoniella</taxon>
    </lineage>
</organism>
<keyword evidence="5" id="KW-1185">Reference proteome</keyword>
<protein>
    <recommendedName>
        <fullName evidence="6">Transmembrane protein</fullName>
    </recommendedName>
</protein>
<keyword evidence="3" id="KW-0472">Membrane</keyword>
<dbReference type="GeneID" id="91094336"/>
<evidence type="ECO:0000313" key="4">
    <source>
        <dbReference type="EMBL" id="WWC88753.1"/>
    </source>
</evidence>
<evidence type="ECO:0000313" key="5">
    <source>
        <dbReference type="Proteomes" id="UP001355207"/>
    </source>
</evidence>
<accession>A0AAX4JW51</accession>
<feature type="coiled-coil region" evidence="1">
    <location>
        <begin position="285"/>
        <end position="312"/>
    </location>
</feature>
<dbReference type="AlphaFoldDB" id="A0AAX4JW51"/>
<dbReference type="PANTHER" id="PTHR41390:SF1">
    <property type="entry name" value="NADH-UBIQUINONE OXIDOREDUCTASE 213 KDA SUBUNIT"/>
    <property type="match status" value="1"/>
</dbReference>
<keyword evidence="3" id="KW-0812">Transmembrane</keyword>
<evidence type="ECO:0000256" key="3">
    <source>
        <dbReference type="SAM" id="Phobius"/>
    </source>
</evidence>
<dbReference type="RefSeq" id="XP_066075516.1">
    <property type="nucleotide sequence ID" value="XM_066219419.1"/>
</dbReference>
<dbReference type="Proteomes" id="UP001355207">
    <property type="component" value="Chromosome 4"/>
</dbReference>
<evidence type="ECO:0008006" key="6">
    <source>
        <dbReference type="Google" id="ProtNLM"/>
    </source>
</evidence>
<sequence length="323" mass="35485">MSLSSSSSSSSSSLKSTANHFFLPFDPNSPLLVAKGVLATGTLGAITGASIGVVQSKNPFALSINMTINLSIAGLTFFSIREYLVSPLLLSIELTPSHTRRLNQLRNQSELSENQKGKLPISDDHTPSLSEVRWDRLSDSAISGGLTGGVLSAAFRGRATFVKAGITSSLIASILQLSVNQARVIRLKTLAKQTLSLDSQSQLEDVSTQPMQSTQTSSSNSSPLDDPIEPKSDMQSQITQSFESPIKSSNYDQNILQNTLNEKPSFPEKMMNSLTKILPVRKLSNDEYIQTLEKKKQDIEKRLKEIDDEEERMYNWSQSQLQK</sequence>